<dbReference type="NCBIfam" id="TIGR00217">
    <property type="entry name" value="malQ"/>
    <property type="match status" value="1"/>
</dbReference>
<proteinExistence type="inferred from homology"/>
<evidence type="ECO:0000256" key="5">
    <source>
        <dbReference type="ARBA" id="ARBA00022676"/>
    </source>
</evidence>
<evidence type="ECO:0000256" key="3">
    <source>
        <dbReference type="ARBA" id="ARBA00012560"/>
    </source>
</evidence>
<protein>
    <recommendedName>
        <fullName evidence="4 10">4-alpha-glucanotransferase</fullName>
        <ecNumber evidence="3 10">2.4.1.25</ecNumber>
    </recommendedName>
    <alternativeName>
        <fullName evidence="8 10">Amylomaltase</fullName>
    </alternativeName>
    <alternativeName>
        <fullName evidence="9 10">Disproportionating enzyme</fullName>
    </alternativeName>
</protein>
<dbReference type="SUPFAM" id="SSF51445">
    <property type="entry name" value="(Trans)glycosidases"/>
    <property type="match status" value="1"/>
</dbReference>
<reference evidence="12" key="1">
    <citation type="submission" date="2016-10" db="EMBL/GenBank/DDBJ databases">
        <authorList>
            <person name="Varghese N."/>
            <person name="Submissions S."/>
        </authorList>
    </citation>
    <scope>NUCLEOTIDE SEQUENCE [LARGE SCALE GENOMIC DNA]</scope>
    <source>
        <strain evidence="12">IBRC-M 10403</strain>
    </source>
</reference>
<gene>
    <name evidence="11" type="ORF">SAMN05216174_10755</name>
</gene>
<dbReference type="AlphaFoldDB" id="A0A1G6RW73"/>
<dbReference type="PANTHER" id="PTHR32438">
    <property type="entry name" value="4-ALPHA-GLUCANOTRANSFERASE DPE1, CHLOROPLASTIC/AMYLOPLASTIC"/>
    <property type="match status" value="1"/>
</dbReference>
<sequence>MGLVIRAAKGSTVDDRLAELAAAHGVAIAYENGDRERVEVDPAVVVAVLGQLGVPADSPDAVRESLRRAPSGPSVPSVVRQGDPVPVGSGEVVLEDGGVVEVDGALPDLPLGWHRLRVDGRESTLAVTPATLPPVPRTWGWMTQLYALRTPGSWGIGDYADLREFVAAAGRDDAGAVLVSPVAAVATTHPVRKSPYSPSSRRFLNPLHLAVTETDAFRAADEQTRREVLALRPDAGDRIDHDAVWRAKTAAVDLLRPRLPDLAGLDPALLDFATFNALAERHGSDWRTWPEALRHPGAPEVAQARADLAERVALHAWYQLQCADQLAAVRQAAAGMAVGVVHDLPVGVDPGGADAWSLRDVLASAVTVGAPPDAFSPRGQDWALPPFRPDRLAEHGYVPFRDMIRAVLAHGDGIRVDHVAGLWRLWWIPPGETPDRGTYVRYDAEAMLGVLALEAHRAGAAVIGEDLGTVPKQVTDSLQERGVLSCAVAWFQRDDEGRPLPPARWPAQAAASVSTHDLPTAPGFLAGEHVRARAELGLLADPEAEYRTAADERAAIVGLLVDEGLLADQDASAQEIVAALHALLARTPCALVFAAPPDLIGETRQPNLPGTVDEYPNWRLPLPLTVAELMAHPAVREAVAVFQAR</sequence>
<evidence type="ECO:0000256" key="8">
    <source>
        <dbReference type="ARBA" id="ARBA00031423"/>
    </source>
</evidence>
<comment type="similarity">
    <text evidence="2 10">Belongs to the disproportionating enzyme family.</text>
</comment>
<dbReference type="GO" id="GO:0004134">
    <property type="term" value="F:4-alpha-glucanotransferase activity"/>
    <property type="evidence" value="ECO:0007669"/>
    <property type="project" value="UniProtKB-EC"/>
</dbReference>
<evidence type="ECO:0000313" key="12">
    <source>
        <dbReference type="Proteomes" id="UP000199501"/>
    </source>
</evidence>
<evidence type="ECO:0000256" key="7">
    <source>
        <dbReference type="ARBA" id="ARBA00023277"/>
    </source>
</evidence>
<keyword evidence="12" id="KW-1185">Reference proteome</keyword>
<dbReference type="Pfam" id="PF02446">
    <property type="entry name" value="Glyco_hydro_77"/>
    <property type="match status" value="1"/>
</dbReference>
<name>A0A1G6RW73_9PSEU</name>
<dbReference type="EMBL" id="FMZZ01000007">
    <property type="protein sequence ID" value="SDD08681.1"/>
    <property type="molecule type" value="Genomic_DNA"/>
</dbReference>
<evidence type="ECO:0000256" key="4">
    <source>
        <dbReference type="ARBA" id="ARBA00020295"/>
    </source>
</evidence>
<evidence type="ECO:0000256" key="2">
    <source>
        <dbReference type="ARBA" id="ARBA00005684"/>
    </source>
</evidence>
<dbReference type="Gene3D" id="3.20.20.80">
    <property type="entry name" value="Glycosidases"/>
    <property type="match status" value="1"/>
</dbReference>
<dbReference type="InterPro" id="IPR017853">
    <property type="entry name" value="GH"/>
</dbReference>
<comment type="catalytic activity">
    <reaction evidence="1 10">
        <text>Transfers a segment of a (1-&gt;4)-alpha-D-glucan to a new position in an acceptor, which may be glucose or a (1-&gt;4)-alpha-D-glucan.</text>
        <dbReference type="EC" id="2.4.1.25"/>
    </reaction>
</comment>
<keyword evidence="6 10" id="KW-0808">Transferase</keyword>
<dbReference type="Proteomes" id="UP000199501">
    <property type="component" value="Unassembled WGS sequence"/>
</dbReference>
<evidence type="ECO:0000256" key="10">
    <source>
        <dbReference type="RuleBase" id="RU361207"/>
    </source>
</evidence>
<dbReference type="GO" id="GO:0005975">
    <property type="term" value="P:carbohydrate metabolic process"/>
    <property type="evidence" value="ECO:0007669"/>
    <property type="project" value="InterPro"/>
</dbReference>
<evidence type="ECO:0000256" key="6">
    <source>
        <dbReference type="ARBA" id="ARBA00022679"/>
    </source>
</evidence>
<evidence type="ECO:0000313" key="11">
    <source>
        <dbReference type="EMBL" id="SDD08681.1"/>
    </source>
</evidence>
<evidence type="ECO:0000256" key="1">
    <source>
        <dbReference type="ARBA" id="ARBA00000439"/>
    </source>
</evidence>
<dbReference type="EC" id="2.4.1.25" evidence="3 10"/>
<dbReference type="STRING" id="1271860.SAMN05216174_10755"/>
<accession>A0A1G6RW73</accession>
<evidence type="ECO:0000256" key="9">
    <source>
        <dbReference type="ARBA" id="ARBA00031501"/>
    </source>
</evidence>
<dbReference type="InterPro" id="IPR003385">
    <property type="entry name" value="Glyco_hydro_77"/>
</dbReference>
<dbReference type="PANTHER" id="PTHR32438:SF5">
    <property type="entry name" value="4-ALPHA-GLUCANOTRANSFERASE DPE1, CHLOROPLASTIC_AMYLOPLASTIC"/>
    <property type="match status" value="1"/>
</dbReference>
<organism evidence="11 12">
    <name type="scientific">Actinokineospora iranica</name>
    <dbReference type="NCBI Taxonomy" id="1271860"/>
    <lineage>
        <taxon>Bacteria</taxon>
        <taxon>Bacillati</taxon>
        <taxon>Actinomycetota</taxon>
        <taxon>Actinomycetes</taxon>
        <taxon>Pseudonocardiales</taxon>
        <taxon>Pseudonocardiaceae</taxon>
        <taxon>Actinokineospora</taxon>
    </lineage>
</organism>
<keyword evidence="5 10" id="KW-0328">Glycosyltransferase</keyword>
<keyword evidence="7 10" id="KW-0119">Carbohydrate metabolism</keyword>